<comment type="caution">
    <text evidence="4">The sequence shown here is derived from an EMBL/GenBank/DDBJ whole genome shotgun (WGS) entry which is preliminary data.</text>
</comment>
<dbReference type="AlphaFoldDB" id="A0A3D8RU82"/>
<dbReference type="Pfam" id="PF23658">
    <property type="entry name" value="PDZ_CPAF_rel"/>
    <property type="match status" value="1"/>
</dbReference>
<keyword evidence="2" id="KW-0732">Signal</keyword>
<evidence type="ECO:0000256" key="2">
    <source>
        <dbReference type="SAM" id="SignalP"/>
    </source>
</evidence>
<feature type="chain" id="PRO_5017544591" description="CPAF-like PDZ domain-containing protein" evidence="2">
    <location>
        <begin position="20"/>
        <end position="733"/>
    </location>
</feature>
<evidence type="ECO:0000259" key="3">
    <source>
        <dbReference type="Pfam" id="PF23658"/>
    </source>
</evidence>
<evidence type="ECO:0000313" key="4">
    <source>
        <dbReference type="EMBL" id="RDW77518.1"/>
    </source>
</evidence>
<dbReference type="PANTHER" id="PTHR37049">
    <property type="entry name" value="PEPTIDASE S41 FAMILY PROTEIN"/>
    <property type="match status" value="1"/>
</dbReference>
<keyword evidence="5" id="KW-1185">Reference proteome</keyword>
<dbReference type="InterPro" id="IPR029045">
    <property type="entry name" value="ClpP/crotonase-like_dom_sf"/>
</dbReference>
<name>A0A3D8RU82_9HELO</name>
<gene>
    <name evidence="4" type="ORF">BP6252_05571</name>
</gene>
<proteinExistence type="predicted"/>
<organism evidence="4 5">
    <name type="scientific">Coleophoma cylindrospora</name>
    <dbReference type="NCBI Taxonomy" id="1849047"/>
    <lineage>
        <taxon>Eukaryota</taxon>
        <taxon>Fungi</taxon>
        <taxon>Dikarya</taxon>
        <taxon>Ascomycota</taxon>
        <taxon>Pezizomycotina</taxon>
        <taxon>Leotiomycetes</taxon>
        <taxon>Helotiales</taxon>
        <taxon>Dermateaceae</taxon>
        <taxon>Coleophoma</taxon>
    </lineage>
</organism>
<dbReference type="Gene3D" id="3.90.226.10">
    <property type="entry name" value="2-enoyl-CoA Hydratase, Chain A, domain 1"/>
    <property type="match status" value="1"/>
</dbReference>
<reference evidence="4 5" key="1">
    <citation type="journal article" date="2018" name="IMA Fungus">
        <title>IMA Genome-F 9: Draft genome sequence of Annulohypoxylon stygium, Aspergillus mulundensis, Berkeleyomyces basicola (syn. Thielaviopsis basicola), Ceratocystis smalleyi, two Cercospora beticola strains, Coleophoma cylindrospora, Fusarium fracticaudum, Phialophora cf. hyalina, and Morchella septimelata.</title>
        <authorList>
            <person name="Wingfield B.D."/>
            <person name="Bills G.F."/>
            <person name="Dong Y."/>
            <person name="Huang W."/>
            <person name="Nel W.J."/>
            <person name="Swalarsk-Parry B.S."/>
            <person name="Vaghefi N."/>
            <person name="Wilken P.M."/>
            <person name="An Z."/>
            <person name="de Beer Z.W."/>
            <person name="De Vos L."/>
            <person name="Chen L."/>
            <person name="Duong T.A."/>
            <person name="Gao Y."/>
            <person name="Hammerbacher A."/>
            <person name="Kikkert J.R."/>
            <person name="Li Y."/>
            <person name="Li H."/>
            <person name="Li K."/>
            <person name="Li Q."/>
            <person name="Liu X."/>
            <person name="Ma X."/>
            <person name="Naidoo K."/>
            <person name="Pethybridge S.J."/>
            <person name="Sun J."/>
            <person name="Steenkamp E.T."/>
            <person name="van der Nest M.A."/>
            <person name="van Wyk S."/>
            <person name="Wingfield M.J."/>
            <person name="Xiong C."/>
            <person name="Yue Q."/>
            <person name="Zhang X."/>
        </authorList>
    </citation>
    <scope>NUCLEOTIDE SEQUENCE [LARGE SCALE GENOMIC DNA]</scope>
    <source>
        <strain evidence="4 5">BP6252</strain>
    </source>
</reference>
<dbReference type="EMBL" id="PDLM01000005">
    <property type="protein sequence ID" value="RDW77518.1"/>
    <property type="molecule type" value="Genomic_DNA"/>
</dbReference>
<dbReference type="STRING" id="1849047.A0A3D8RU82"/>
<dbReference type="InterPro" id="IPR052766">
    <property type="entry name" value="S41A_metabolite_peptidase"/>
</dbReference>
<sequence>MRTTLAAGIALFSAVCCHCSSPAYYATTNSTNATATAACAIVSSLSAAQIATAPSATPTVDAALAYECLNSVPLNKTAALALVDACEPYIEWQSDLAYLKDPPATYFYPPHDVLGTLASVKANLEADVYANEYLFQVDLYQVFAPAHDGHFVLYPDALTKAIEFGRGVPIVSISKDGVEIPKIYSYYDVVADPSTAPVLLEVNGVDAATFIEDFAFTASFNQDKDAAYNTMFFEKAFVAGGVGTGYFSINGRVRYIYPGANTTYTWDNGTTNLVNNVAHVKGDFTGVTDGLSFYQTFCAYTTTQATAATAATQATPVPTGPTGYPPPVVSSNDTIVSGYFLDTPGFEDVAVLSLLAMESESPAEFQAVVQAFLADAVAAGKTKLVLDLQANPGGYILQGYDTFRQLFPQILQRDYTRFRENEQLLTIADIFSDAIPANYTPQTASADTIGYYESFFNWRYDYNVTEQPFPSFDAKFAPHEFMGDDYTSIVRWNFNDPLTTINSTWGFGIDITGYGSRQNFTQPFAAENIIILYDGYCASTCIILSEFLKWDAGVKSVAMGGRPNKDPIQGMGGVKGAQSFGWSDILYEAEAALAIATPEQAAILNKLNDIPIQRSSSNSVNLRDLITPNHLVDQTPAQMVAEYSDCRLYWTAPMITDVSKVWEAVATAAWGGGSCAEGAISNSTKRGIDAPVRGRSPWEKREAARKRANMVIPRDSKPGPLFAASRQGTKAIP</sequence>
<feature type="region of interest" description="Disordered" evidence="1">
    <location>
        <begin position="686"/>
        <end position="733"/>
    </location>
</feature>
<dbReference type="PANTHER" id="PTHR37049:SF4">
    <property type="entry name" value="RHODANESE DOMAIN-CONTAINING PROTEIN"/>
    <property type="match status" value="1"/>
</dbReference>
<accession>A0A3D8RU82</accession>
<protein>
    <recommendedName>
        <fullName evidence="3">CPAF-like PDZ domain-containing protein</fullName>
    </recommendedName>
</protein>
<dbReference type="OrthoDB" id="27214at2759"/>
<feature type="domain" description="CPAF-like PDZ" evidence="3">
    <location>
        <begin position="163"/>
        <end position="285"/>
    </location>
</feature>
<evidence type="ECO:0000256" key="1">
    <source>
        <dbReference type="SAM" id="MobiDB-lite"/>
    </source>
</evidence>
<dbReference type="SUPFAM" id="SSF52096">
    <property type="entry name" value="ClpP/crotonase"/>
    <property type="match status" value="1"/>
</dbReference>
<dbReference type="Proteomes" id="UP000256645">
    <property type="component" value="Unassembled WGS sequence"/>
</dbReference>
<feature type="signal peptide" evidence="2">
    <location>
        <begin position="1"/>
        <end position="19"/>
    </location>
</feature>
<evidence type="ECO:0000313" key="5">
    <source>
        <dbReference type="Proteomes" id="UP000256645"/>
    </source>
</evidence>
<dbReference type="InterPro" id="IPR056186">
    <property type="entry name" value="PDZ_CPAF-rel"/>
</dbReference>